<gene>
    <name evidence="2" type="ORF">ARMOST_17515</name>
</gene>
<dbReference type="Proteomes" id="UP000219338">
    <property type="component" value="Unassembled WGS sequence"/>
</dbReference>
<dbReference type="Gene3D" id="3.30.420.10">
    <property type="entry name" value="Ribonuclease H-like superfamily/Ribonuclease H"/>
    <property type="match status" value="1"/>
</dbReference>
<dbReference type="InterPro" id="IPR002156">
    <property type="entry name" value="RNaseH_domain"/>
</dbReference>
<evidence type="ECO:0000259" key="1">
    <source>
        <dbReference type="PROSITE" id="PS50879"/>
    </source>
</evidence>
<dbReference type="STRING" id="47428.A0A284RZ74"/>
<keyword evidence="3" id="KW-1185">Reference proteome</keyword>
<dbReference type="OMA" id="CKEYNEA"/>
<protein>
    <recommendedName>
        <fullName evidence="1">RNase H type-1 domain-containing protein</fullName>
    </recommendedName>
</protein>
<dbReference type="Pfam" id="PF00075">
    <property type="entry name" value="RNase_H"/>
    <property type="match status" value="1"/>
</dbReference>
<evidence type="ECO:0000313" key="3">
    <source>
        <dbReference type="Proteomes" id="UP000219338"/>
    </source>
</evidence>
<dbReference type="PROSITE" id="PS50879">
    <property type="entry name" value="RNASE_H_1"/>
    <property type="match status" value="1"/>
</dbReference>
<feature type="domain" description="RNase H type-1" evidence="1">
    <location>
        <begin position="1"/>
        <end position="104"/>
    </location>
</feature>
<dbReference type="GO" id="GO:0003676">
    <property type="term" value="F:nucleic acid binding"/>
    <property type="evidence" value="ECO:0007669"/>
    <property type="project" value="InterPro"/>
</dbReference>
<organism evidence="2 3">
    <name type="scientific">Armillaria ostoyae</name>
    <name type="common">Armillaria root rot fungus</name>
    <dbReference type="NCBI Taxonomy" id="47428"/>
    <lineage>
        <taxon>Eukaryota</taxon>
        <taxon>Fungi</taxon>
        <taxon>Dikarya</taxon>
        <taxon>Basidiomycota</taxon>
        <taxon>Agaricomycotina</taxon>
        <taxon>Agaricomycetes</taxon>
        <taxon>Agaricomycetidae</taxon>
        <taxon>Agaricales</taxon>
        <taxon>Marasmiineae</taxon>
        <taxon>Physalacriaceae</taxon>
        <taxon>Armillaria</taxon>
    </lineage>
</organism>
<accession>A0A284RZ74</accession>
<dbReference type="CDD" id="cd09276">
    <property type="entry name" value="Rnase_HI_RT_non_LTR"/>
    <property type="match status" value="1"/>
</dbReference>
<dbReference type="OrthoDB" id="3265515at2759"/>
<sequence length="278" mass="31156">MKYTATQTLRTEVELIGAILALDIIKSTARLTKITILLDSQAAILALQSGRTKSGCYLVEEFHRQARRLQSKRKSLRIRIQWVPGHVGVAGNEAVDAEAKIAALGTTSPLFDKNTILNDPLPRSKAAALASFKKRVQMQWVDLWSSSSKCSFLKSYDRSPPSPKVQRTFKNMSRAEASLYTQLRTGHIPLNAYLFRSRAAPSPNCAYCGVPETVIHFLLVCRRYTDARQALRRRMKLGNLQLRHLLSITSKHAYSTLSYVQCTKRFPDQINTIGGPPP</sequence>
<dbReference type="EMBL" id="FUEG01000022">
    <property type="protein sequence ID" value="SJL14062.1"/>
    <property type="molecule type" value="Genomic_DNA"/>
</dbReference>
<proteinExistence type="predicted"/>
<dbReference type="InterPro" id="IPR012337">
    <property type="entry name" value="RNaseH-like_sf"/>
</dbReference>
<dbReference type="GO" id="GO:0004523">
    <property type="term" value="F:RNA-DNA hybrid ribonuclease activity"/>
    <property type="evidence" value="ECO:0007669"/>
    <property type="project" value="InterPro"/>
</dbReference>
<dbReference type="SUPFAM" id="SSF53098">
    <property type="entry name" value="Ribonuclease H-like"/>
    <property type="match status" value="1"/>
</dbReference>
<dbReference type="AlphaFoldDB" id="A0A284RZ74"/>
<reference evidence="3" key="1">
    <citation type="journal article" date="2017" name="Nat. Ecol. Evol.">
        <title>Genome expansion and lineage-specific genetic innovations in the forest pathogenic fungi Armillaria.</title>
        <authorList>
            <person name="Sipos G."/>
            <person name="Prasanna A.N."/>
            <person name="Walter M.C."/>
            <person name="O'Connor E."/>
            <person name="Balint B."/>
            <person name="Krizsan K."/>
            <person name="Kiss B."/>
            <person name="Hess J."/>
            <person name="Varga T."/>
            <person name="Slot J."/>
            <person name="Riley R."/>
            <person name="Boka B."/>
            <person name="Rigling D."/>
            <person name="Barry K."/>
            <person name="Lee J."/>
            <person name="Mihaltcheva S."/>
            <person name="LaButti K."/>
            <person name="Lipzen A."/>
            <person name="Waldron R."/>
            <person name="Moloney N.M."/>
            <person name="Sperisen C."/>
            <person name="Kredics L."/>
            <person name="Vagvoelgyi C."/>
            <person name="Patrignani A."/>
            <person name="Fitzpatrick D."/>
            <person name="Nagy I."/>
            <person name="Doyle S."/>
            <person name="Anderson J.B."/>
            <person name="Grigoriev I.V."/>
            <person name="Gueldener U."/>
            <person name="Muensterkoetter M."/>
            <person name="Nagy L.G."/>
        </authorList>
    </citation>
    <scope>NUCLEOTIDE SEQUENCE [LARGE SCALE GENOMIC DNA]</scope>
    <source>
        <strain evidence="3">C18/9</strain>
    </source>
</reference>
<name>A0A284RZ74_ARMOS</name>
<dbReference type="InterPro" id="IPR036397">
    <property type="entry name" value="RNaseH_sf"/>
</dbReference>
<evidence type="ECO:0000313" key="2">
    <source>
        <dbReference type="EMBL" id="SJL14062.1"/>
    </source>
</evidence>